<dbReference type="PROSITE" id="PS00108">
    <property type="entry name" value="PROTEIN_KINASE_ST"/>
    <property type="match status" value="1"/>
</dbReference>
<feature type="compositionally biased region" description="Low complexity" evidence="6">
    <location>
        <begin position="711"/>
        <end position="725"/>
    </location>
</feature>
<dbReference type="Gene3D" id="3.30.200.20">
    <property type="entry name" value="Phosphorylase Kinase, domain 1"/>
    <property type="match status" value="1"/>
</dbReference>
<dbReference type="SMART" id="SM00220">
    <property type="entry name" value="S_TKc"/>
    <property type="match status" value="1"/>
</dbReference>
<proteinExistence type="predicted"/>
<sequence>MSTSDHLTTVHLRNESSFKTLPAALTDGTNNGDQTLRNADVGTNSPHAGNVIAEDPHLLFRASAGEPTDLVDDGVSEEMYFHEAPLPLTRAGHSYATPVVELQDISVADISQMRLEGCRTHRLTPCSSHRDSLCDAVSCAASHGGPPQRVSSGSSRHAEVQDGVSSVSVTSMGCGRSMQPRSGAPSPGANALDTSVAILQRMAYDTAARVEATRNGQTPADFPSADAFSNVSPLPAPPVQLRTSAPVIGGGGGGGTSGPIGFAVDGDSDRPSSRLHTAGTRQYRRSSASSNSILHSLSESELCGAQVRPLGASRNVSAQALSQMADQTDDTAAAAATAGGGGTVSSVAPRSGELLDGGRRRLCLAGVAVTGGEEERSKSDAAATPFPTPSPAAQPDTVSPITDATVYNHDFQRIISHEVKEALTRNMRPSVDDDEDEDEALLNDVLSGHASPTLQPRQKREFTRLSESHNCTFAPIQMPMVTTSIGRLDSVVGTPWQKSGGGATSGFPEPPPARQPMSLSTAALEGGAAAVQGGGSSGGGSAATSAATSRGSKTQSQRAVSAQTWRFPVLGKEPSVLSAVQRRSSLEDAEEEDETERNATAATMAGGATVSTSRHTHRTVLPNSCESSTGHQAERQMTPLSGSLRQRCDNDASSPAQGRPPSSSGRDVKAGAAADAAQPNYGKNAILSAGGGVVRYEDGRLYTHPHISAQSSSSSLPGSGGVPDDSYPRKLEMIYTVYERLSQQRRNAPTPKAVKELVAAMPVIRNLMENDPLTSPAAHLAQQQQQRGPAMATVGTTTSSGASSHVRRSPSLSCSGALGRSAGYYSFGNRVSLRHPNRQALPQQYLGSCSTLTHGTPSPRTAVLGSPAVVELVVGGSGGNSNVGAHSHHNPNGGVAMNPSVLDSCRTHATSSAARMARCSLNSVLVRRIELRPLLQSTLFLKHTLRCIREAPGGQTCYFGTSKNSNTASQLTLSGATAVPSGAYGPSKFNDSTTGNLVTCVSGNENLASMATPLGSAANVAFEDPELSNTSTREPSSRSSRLSFVGQPLAGRRSSLSAGMDGDASQNTEPKAEHTGVSRQTHVDPNTASAVDDAAYSAAAQQPRPVQPDAAAPTPTPHKADDAGGPAQRYYRALTEAEQRVRHVHGVDGVEREVDNESLDLIVYVGMRLMGWLEVVSLLGCGSFGQVFLCKDLRICDGHFVHPSEVGGVDYEYWNCSHAFLPFSSVEIPPTNPPLVAVKVVKSVPLLEQQSVLEAEMLVLIGAQTTAAPAAASEGGNAPPPEDPRCASVAKVLADGICYGHHCIVMERYGANLYEYIASNEHLGLPMYQIRSIGQQLFTALSLIHNECHIIHADIKPENMLLTLNSSRGVVRTNEAAATATKAAGADAVAVAHVPEARDRSPNSTPPRHVQRTEDSIGASTTCSLERSYITLRTGPTAACRHRHGQLSSRSSGVPLDVSTSIMSKSKGQSFCHLRSSVTSRVTMVEMATVPAPEPRRVHSLNQSAGMLPSKAAATAAAGKSALTSPPSMVPRLHVKLIDFSSSCYDGGPFYQYIQSRYYRAPEVIVGAAYGSGIDIWSSGCLLAELLLGMPLLPGCNDHHQLCLIEEMVGPLPASMVQEGVNTQLYYRRAKAGEENAAAPSATATGATKPLDPPPSCPLILRTREEYLHITQSEPQPYRRYFTYQTLQELVRHCPLTLEERRMSNGLQPYVPANESSEIPPSATPLPSVRSEMMKQRFLLFDLLRRLLQTDPKQRPTASQVLTHPFFTSAPPYMKTFMLE</sequence>
<evidence type="ECO:0000256" key="5">
    <source>
        <dbReference type="ARBA" id="ARBA00022840"/>
    </source>
</evidence>
<reference evidence="8 9" key="1">
    <citation type="submission" date="2015-07" db="EMBL/GenBank/DDBJ databases">
        <title>High-quality genome of monoxenous trypanosomatid Leptomonas pyrrhocoris.</title>
        <authorList>
            <person name="Flegontov P."/>
            <person name="Butenko A."/>
            <person name="Firsov S."/>
            <person name="Vlcek C."/>
            <person name="Logacheva M.D."/>
            <person name="Field M."/>
            <person name="Filatov D."/>
            <person name="Flegontova O."/>
            <person name="Gerasimov E."/>
            <person name="Jackson A.P."/>
            <person name="Kelly S."/>
            <person name="Opperdoes F."/>
            <person name="O'Reilly A."/>
            <person name="Votypka J."/>
            <person name="Yurchenko V."/>
            <person name="Lukes J."/>
        </authorList>
    </citation>
    <scope>NUCLEOTIDE SEQUENCE [LARGE SCALE GENOMIC DNA]</scope>
    <source>
        <strain evidence="8">H10</strain>
    </source>
</reference>
<dbReference type="GO" id="GO:0005737">
    <property type="term" value="C:cytoplasm"/>
    <property type="evidence" value="ECO:0007669"/>
    <property type="project" value="TreeGrafter"/>
</dbReference>
<evidence type="ECO:0000313" key="9">
    <source>
        <dbReference type="Proteomes" id="UP000037923"/>
    </source>
</evidence>
<feature type="compositionally biased region" description="Polar residues" evidence="6">
    <location>
        <begin position="1077"/>
        <end position="1087"/>
    </location>
</feature>
<feature type="compositionally biased region" description="Polar residues" evidence="6">
    <location>
        <begin position="651"/>
        <end position="665"/>
    </location>
</feature>
<dbReference type="PANTHER" id="PTHR24058">
    <property type="entry name" value="DUAL SPECIFICITY PROTEIN KINASE"/>
    <property type="match status" value="1"/>
</dbReference>
<feature type="region of interest" description="Disordered" evidence="6">
    <location>
        <begin position="1395"/>
        <end position="1418"/>
    </location>
</feature>
<protein>
    <recommendedName>
        <fullName evidence="7">Protein kinase domain-containing protein</fullName>
    </recommendedName>
</protein>
<dbReference type="Proteomes" id="UP000037923">
    <property type="component" value="Unassembled WGS sequence"/>
</dbReference>
<keyword evidence="2" id="KW-0808">Transferase</keyword>
<feature type="region of interest" description="Disordered" evidence="6">
    <location>
        <begin position="880"/>
        <end position="899"/>
    </location>
</feature>
<dbReference type="InterPro" id="IPR000719">
    <property type="entry name" value="Prot_kinase_dom"/>
</dbReference>
<evidence type="ECO:0000313" key="8">
    <source>
        <dbReference type="EMBL" id="KPA82653.1"/>
    </source>
</evidence>
<feature type="region of interest" description="Disordered" evidence="6">
    <location>
        <begin position="493"/>
        <end position="562"/>
    </location>
</feature>
<name>A0A0M9G5E1_LEPPY</name>
<feature type="domain" description="Protein kinase" evidence="7">
    <location>
        <begin position="1173"/>
        <end position="1767"/>
    </location>
</feature>
<accession>A0A0M9G5E1</accession>
<dbReference type="RefSeq" id="XP_015661092.1">
    <property type="nucleotide sequence ID" value="XM_015799490.1"/>
</dbReference>
<dbReference type="GO" id="GO:0004674">
    <property type="term" value="F:protein serine/threonine kinase activity"/>
    <property type="evidence" value="ECO:0007669"/>
    <property type="project" value="UniProtKB-KW"/>
</dbReference>
<feature type="compositionally biased region" description="Low complexity" evidence="6">
    <location>
        <begin position="1088"/>
        <end position="1100"/>
    </location>
</feature>
<evidence type="ECO:0000256" key="1">
    <source>
        <dbReference type="ARBA" id="ARBA00022527"/>
    </source>
</evidence>
<dbReference type="InterPro" id="IPR050494">
    <property type="entry name" value="Ser_Thr_dual-spec_kinase"/>
</dbReference>
<dbReference type="SUPFAM" id="SSF56112">
    <property type="entry name" value="Protein kinase-like (PK-like)"/>
    <property type="match status" value="1"/>
</dbReference>
<dbReference type="OrthoDB" id="5979581at2759"/>
<feature type="compositionally biased region" description="Low complexity" evidence="6">
    <location>
        <begin position="518"/>
        <end position="531"/>
    </location>
</feature>
<feature type="region of interest" description="Disordered" evidence="6">
    <location>
        <begin position="251"/>
        <end position="291"/>
    </location>
</feature>
<dbReference type="InterPro" id="IPR008271">
    <property type="entry name" value="Ser/Thr_kinase_AS"/>
</dbReference>
<dbReference type="Gene3D" id="1.10.510.10">
    <property type="entry name" value="Transferase(Phosphotransferase) domain 1"/>
    <property type="match status" value="1"/>
</dbReference>
<feature type="region of interest" description="Disordered" evidence="6">
    <location>
        <begin position="370"/>
        <end position="399"/>
    </location>
</feature>
<organism evidence="8 9">
    <name type="scientific">Leptomonas pyrrhocoris</name>
    <name type="common">Firebug parasite</name>
    <dbReference type="NCBI Taxonomy" id="157538"/>
    <lineage>
        <taxon>Eukaryota</taxon>
        <taxon>Discoba</taxon>
        <taxon>Euglenozoa</taxon>
        <taxon>Kinetoplastea</taxon>
        <taxon>Metakinetoplastina</taxon>
        <taxon>Trypanosomatida</taxon>
        <taxon>Trypanosomatidae</taxon>
        <taxon>Leishmaniinae</taxon>
        <taxon>Leptomonas</taxon>
    </lineage>
</organism>
<dbReference type="GO" id="GO:0004713">
    <property type="term" value="F:protein tyrosine kinase activity"/>
    <property type="evidence" value="ECO:0007669"/>
    <property type="project" value="TreeGrafter"/>
</dbReference>
<evidence type="ECO:0000256" key="3">
    <source>
        <dbReference type="ARBA" id="ARBA00022741"/>
    </source>
</evidence>
<feature type="compositionally biased region" description="Low complexity" evidence="6">
    <location>
        <begin position="792"/>
        <end position="804"/>
    </location>
</feature>
<evidence type="ECO:0000256" key="6">
    <source>
        <dbReference type="SAM" id="MobiDB-lite"/>
    </source>
</evidence>
<feature type="region of interest" description="Disordered" evidence="6">
    <location>
        <begin position="792"/>
        <end position="813"/>
    </location>
</feature>
<evidence type="ECO:0000256" key="2">
    <source>
        <dbReference type="ARBA" id="ARBA00022679"/>
    </source>
</evidence>
<gene>
    <name evidence="8" type="ORF">ABB37_02488</name>
</gene>
<dbReference type="InterPro" id="IPR011009">
    <property type="entry name" value="Kinase-like_dom_sf"/>
</dbReference>
<evidence type="ECO:0000259" key="7">
    <source>
        <dbReference type="PROSITE" id="PS50011"/>
    </source>
</evidence>
<feature type="region of interest" description="Disordered" evidence="6">
    <location>
        <begin position="577"/>
        <end position="676"/>
    </location>
</feature>
<keyword evidence="4" id="KW-0418">Kinase</keyword>
<keyword evidence="9" id="KW-1185">Reference proteome</keyword>
<dbReference type="VEuPathDB" id="TriTrypDB:LpyrH10_04_0380"/>
<feature type="region of interest" description="Disordered" evidence="6">
    <location>
        <begin position="707"/>
        <end position="727"/>
    </location>
</feature>
<dbReference type="PANTHER" id="PTHR24058:SF17">
    <property type="entry name" value="HOMEODOMAIN INTERACTING PROTEIN KINASE, ISOFORM D"/>
    <property type="match status" value="1"/>
</dbReference>
<dbReference type="EMBL" id="LGTL01000004">
    <property type="protein sequence ID" value="KPA82653.1"/>
    <property type="molecule type" value="Genomic_DNA"/>
</dbReference>
<dbReference type="PROSITE" id="PS50011">
    <property type="entry name" value="PROTEIN_KINASE_DOM"/>
    <property type="match status" value="1"/>
</dbReference>
<feature type="compositionally biased region" description="Gly residues" evidence="6">
    <location>
        <begin position="532"/>
        <end position="541"/>
    </location>
</feature>
<keyword evidence="3" id="KW-0547">Nucleotide-binding</keyword>
<feature type="compositionally biased region" description="Polar residues" evidence="6">
    <location>
        <begin position="621"/>
        <end position="631"/>
    </location>
</feature>
<comment type="caution">
    <text evidence="8">The sequence shown here is derived from an EMBL/GenBank/DDBJ whole genome shotgun (WGS) entry which is preliminary data.</text>
</comment>
<feature type="region of interest" description="Disordered" evidence="6">
    <location>
        <begin position="332"/>
        <end position="352"/>
    </location>
</feature>
<dbReference type="GO" id="GO:0005524">
    <property type="term" value="F:ATP binding"/>
    <property type="evidence" value="ECO:0007669"/>
    <property type="project" value="UniProtKB-KW"/>
</dbReference>
<feature type="compositionally biased region" description="Low complexity" evidence="6">
    <location>
        <begin position="1028"/>
        <end position="1043"/>
    </location>
</feature>
<feature type="region of interest" description="Disordered" evidence="6">
    <location>
        <begin position="1025"/>
        <end position="1125"/>
    </location>
</feature>
<keyword evidence="1" id="KW-0723">Serine/threonine-protein kinase</keyword>
<feature type="compositionally biased region" description="Low complexity" evidence="6">
    <location>
        <begin position="542"/>
        <end position="552"/>
    </location>
</feature>
<dbReference type="GeneID" id="26902779"/>
<feature type="compositionally biased region" description="Polar residues" evidence="6">
    <location>
        <begin position="553"/>
        <end position="562"/>
    </location>
</feature>
<dbReference type="Pfam" id="PF00069">
    <property type="entry name" value="Pkinase"/>
    <property type="match status" value="1"/>
</dbReference>
<keyword evidence="5" id="KW-0067">ATP-binding</keyword>
<evidence type="ECO:0000256" key="4">
    <source>
        <dbReference type="ARBA" id="ARBA00022777"/>
    </source>
</evidence>
<feature type="compositionally biased region" description="Low complexity" evidence="6">
    <location>
        <begin position="598"/>
        <end position="609"/>
    </location>
</feature>
<dbReference type="OMA" id="RICDGHF"/>